<protein>
    <submittedName>
        <fullName evidence="5">S-layer</fullName>
    </submittedName>
</protein>
<dbReference type="EMBL" id="CP002338">
    <property type="protein sequence ID" value="ADQ58191.1"/>
    <property type="molecule type" value="Genomic_DNA"/>
</dbReference>
<feature type="domain" description="S-layer protein N-terminal" evidence="3">
    <location>
        <begin position="29"/>
        <end position="209"/>
    </location>
</feature>
<sequence length="456" mass="48168">MKKNLRIVSAAAAALLAVAPVAASAVSTVSADVNTNIVLGGTTAPAVKGDVNVTSNVQAITSPQTTTIDNQTGAVTYSNWDGKVNGTVTATYNGQSYTATLNETAGKENSRVTPWYTQDGGKTWNVLKKDGGVYRLEPAGKYQLSVNNVSFNFGTANANKKNITLTSSNGVQFRENGQWKDSIKVSTDQNGAVSQPLTLLIPITPVDVTNAKSVSFYEIANGNEVHTGSLNMTANPTSHELNVSAVLAAAKAKYAAHQLENGASNGASVAVTTDVKDLTDQLTKAGIKVDPLGNFQAQASFSFNLAAKSAQNAATATLPITVSVANAAQTPAAQETTKNVTIMHISTIYDKTGKATNEPALRAYDTVSVVSDPVTINNAKFYKLAGKDQYIKVGNVDGTSRTLKHNSYVYKSSGKRANKKTLKKGSSVTTYGKSFMIAGHQMYRIGKNQYVKKANF</sequence>
<dbReference type="SMR" id="E4SK47"/>
<name>E4SK47_LACAR</name>
<dbReference type="PDB" id="7QLH">
    <property type="method" value="X-ray"/>
    <property type="resolution" value="2.30 A"/>
    <property type="chains" value="A/B=48-213"/>
</dbReference>
<dbReference type="PATRIC" id="fig|695560.3.peg.191"/>
<dbReference type="PDB" id="8Q1O">
    <property type="method" value="X-ray"/>
    <property type="resolution" value="3.40 A"/>
    <property type="chains" value="A/B=32-213"/>
</dbReference>
<dbReference type="GO" id="GO:0030115">
    <property type="term" value="C:S-layer"/>
    <property type="evidence" value="ECO:0007669"/>
    <property type="project" value="InterPro"/>
</dbReference>
<dbReference type="Pfam" id="PF22797">
    <property type="entry name" value="SlpA_D2"/>
    <property type="match status" value="1"/>
</dbReference>
<accession>E4SK47</accession>
<organism evidence="5 6">
    <name type="scientific">Lactobacillus amylovorus (strain GRL 1112)</name>
    <dbReference type="NCBI Taxonomy" id="695560"/>
    <lineage>
        <taxon>Bacteria</taxon>
        <taxon>Bacillati</taxon>
        <taxon>Bacillota</taxon>
        <taxon>Bacilli</taxon>
        <taxon>Lactobacillales</taxon>
        <taxon>Lactobacillaceae</taxon>
        <taxon>Lactobacillus</taxon>
    </lineage>
</organism>
<evidence type="ECO:0000313" key="6">
    <source>
        <dbReference type="Proteomes" id="UP000007033"/>
    </source>
</evidence>
<reference evidence="5 6" key="1">
    <citation type="journal article" date="2011" name="J. Bacteriol.">
        <title>Genome sequence of Lactobacillus amylovorus GRL1112.</title>
        <authorList>
            <person name="Kant R."/>
            <person name="Paulin L."/>
            <person name="Alatalo E."/>
            <person name="de Vos W.M."/>
            <person name="Palva A."/>
        </authorList>
    </citation>
    <scope>NUCLEOTIDE SEQUENCE [LARGE SCALE GENOMIC DNA]</scope>
    <source>
        <strain evidence="5 6">GRL 1112</strain>
    </source>
</reference>
<dbReference type="InterPro" id="IPR024968">
    <property type="entry name" value="SlpA_C_lactobacillus"/>
</dbReference>
<reference evidence="7 8" key="2">
    <citation type="journal article" date="2024" name="Proc. Natl. Acad. Sci. U.S.A.">
        <title>The molecular architecture of &lt;i&gt;Lactobacillus&lt;/i&gt; S-layer: Assembly and attachment to teichoic acids.</title>
        <authorList>
            <person name="Sagmeister T."/>
            <person name="Gubensak N."/>
            <person name="Buhlheller C."/>
            <person name="Grininger C."/>
            <person name="Eder M."/>
            <person name="ETHordic A."/>
            <person name="Millan C."/>
            <person name="Medina A."/>
            <person name="Murcia P.A.S."/>
            <person name="Berni F."/>
            <person name="Hynonen U."/>
            <person name="Vejzovic D."/>
            <person name="Damisch E."/>
            <person name="Kulminskaya N."/>
            <person name="Petrowitsch L."/>
            <person name="Oberer M."/>
            <person name="Palva A."/>
            <person name="Malanovic N."/>
            <person name="Codee J."/>
            <person name="Keller W."/>
            <person name="Uson I."/>
            <person name="Pavkov-Keller T."/>
        </authorList>
    </citation>
    <scope>X-RAY CRYSTALLOGRAPHY (1.67 ANGSTROMS) OF 322-456</scope>
</reference>
<keyword evidence="1" id="KW-0732">Signal</keyword>
<evidence type="ECO:0007829" key="7">
    <source>
        <dbReference type="PDB" id="7QEC"/>
    </source>
</evidence>
<dbReference type="InterPro" id="IPR055005">
    <property type="entry name" value="SlpA_D2"/>
</dbReference>
<proteinExistence type="evidence at protein level"/>
<evidence type="ECO:0000313" key="5">
    <source>
        <dbReference type="EMBL" id="ADQ58191.1"/>
    </source>
</evidence>
<dbReference type="InterPro" id="IPR004903">
    <property type="entry name" value="S-layer_prot"/>
</dbReference>
<evidence type="ECO:0000259" key="2">
    <source>
        <dbReference type="Pfam" id="PF03217"/>
    </source>
</evidence>
<dbReference type="Proteomes" id="UP000007033">
    <property type="component" value="Chromosome"/>
</dbReference>
<evidence type="ECO:0000259" key="4">
    <source>
        <dbReference type="Pfam" id="PF22797"/>
    </source>
</evidence>
<dbReference type="KEGG" id="lam:LA2_00970"/>
<dbReference type="PDB" id="7QEC">
    <property type="method" value="X-ray"/>
    <property type="resolution" value="1.95 A"/>
    <property type="chains" value="A=213-326"/>
</dbReference>
<evidence type="ECO:0000256" key="1">
    <source>
        <dbReference type="SAM" id="SignalP"/>
    </source>
</evidence>
<dbReference type="AlphaFoldDB" id="E4SK47"/>
<feature type="domain" description="S-layer protein" evidence="4">
    <location>
        <begin position="221"/>
        <end position="326"/>
    </location>
</feature>
<gene>
    <name evidence="5" type="ordered locus">LA2_00970</name>
</gene>
<dbReference type="Pfam" id="PF22796">
    <property type="entry name" value="SlpA_N"/>
    <property type="match status" value="1"/>
</dbReference>
<dbReference type="PRINTS" id="PR01729">
    <property type="entry name" value="SURFACELAYER"/>
</dbReference>
<dbReference type="GO" id="GO:0009274">
    <property type="term" value="C:peptidoglycan-based cell wall"/>
    <property type="evidence" value="ECO:0007669"/>
    <property type="project" value="InterPro"/>
</dbReference>
<feature type="signal peptide" evidence="1">
    <location>
        <begin position="1"/>
        <end position="25"/>
    </location>
</feature>
<evidence type="ECO:0000259" key="3">
    <source>
        <dbReference type="Pfam" id="PF22796"/>
    </source>
</evidence>
<dbReference type="GO" id="GO:0005199">
    <property type="term" value="F:structural constituent of cell wall"/>
    <property type="evidence" value="ECO:0007669"/>
    <property type="project" value="InterPro"/>
</dbReference>
<evidence type="ECO:0007829" key="8">
    <source>
        <dbReference type="PDB" id="7QEH"/>
    </source>
</evidence>
<feature type="domain" description="S-layer protein C-terminal" evidence="2">
    <location>
        <begin position="394"/>
        <end position="453"/>
    </location>
</feature>
<dbReference type="Pfam" id="PF03217">
    <property type="entry name" value="SlpA"/>
    <property type="match status" value="2"/>
</dbReference>
<feature type="chain" id="PRO_5038550663" evidence="1">
    <location>
        <begin position="26"/>
        <end position="456"/>
    </location>
</feature>
<dbReference type="RefSeq" id="WP_013437021.1">
    <property type="nucleotide sequence ID" value="NC_014724.1"/>
</dbReference>
<feature type="domain" description="S-layer protein C-terminal" evidence="2">
    <location>
        <begin position="336"/>
        <end position="393"/>
    </location>
</feature>
<dbReference type="InterPro" id="IPR055006">
    <property type="entry name" value="SlpA_N"/>
</dbReference>
<dbReference type="PDB" id="7QEH">
    <property type="method" value="X-ray"/>
    <property type="resolution" value="1.67 A"/>
    <property type="chains" value="A=322-456"/>
</dbReference>
<keyword evidence="7 8" id="KW-0002">3D-structure</keyword>
<dbReference type="HOGENOM" id="CLU_027196_0_0_9"/>